<dbReference type="InterPro" id="IPR009080">
    <property type="entry name" value="tRNAsynth_Ia_anticodon-bd"/>
</dbReference>
<keyword evidence="8" id="KW-0175">Coiled coil</keyword>
<keyword evidence="4 8" id="KW-0067">ATP-binding</keyword>
<comment type="function">
    <text evidence="8">Catalyzes the attachment of valine to tRNA(Val). As ValRS can inadvertently accommodate and process structurally similar amino acids such as threonine, to avoid such errors, it has a 'posttransfer' editing activity that hydrolyzes mischarged Thr-tRNA(Val) in a tRNA-dependent manner.</text>
</comment>
<dbReference type="InterPro" id="IPR033705">
    <property type="entry name" value="Anticodon_Ia_Val"/>
</dbReference>
<dbReference type="Gene3D" id="1.10.287.380">
    <property type="entry name" value="Valyl-tRNA synthetase, C-terminal domain"/>
    <property type="match status" value="1"/>
</dbReference>
<dbReference type="NCBIfam" id="TIGR00422">
    <property type="entry name" value="valS"/>
    <property type="match status" value="1"/>
</dbReference>
<evidence type="ECO:0000313" key="13">
    <source>
        <dbReference type="Proteomes" id="UP000185490"/>
    </source>
</evidence>
<evidence type="ECO:0000256" key="1">
    <source>
        <dbReference type="ARBA" id="ARBA00022490"/>
    </source>
</evidence>
<accession>A0ABM6GFY3</accession>
<evidence type="ECO:0000256" key="8">
    <source>
        <dbReference type="HAMAP-Rule" id="MF_02004"/>
    </source>
</evidence>
<dbReference type="Pfam" id="PF10458">
    <property type="entry name" value="Val_tRNA-synt_C"/>
    <property type="match status" value="1"/>
</dbReference>
<dbReference type="CDD" id="cd00817">
    <property type="entry name" value="ValRS_core"/>
    <property type="match status" value="1"/>
</dbReference>
<evidence type="ECO:0000256" key="6">
    <source>
        <dbReference type="ARBA" id="ARBA00023146"/>
    </source>
</evidence>
<keyword evidence="13" id="KW-1185">Reference proteome</keyword>
<dbReference type="SUPFAM" id="SSF52374">
    <property type="entry name" value="Nucleotidylyl transferase"/>
    <property type="match status" value="1"/>
</dbReference>
<dbReference type="RefSeq" id="WP_012057772.1">
    <property type="nucleotide sequence ID" value="NZ_CP007389.1"/>
</dbReference>
<protein>
    <recommendedName>
        <fullName evidence="8">Valine--tRNA ligase</fullName>
        <ecNumber evidence="8">6.1.1.9</ecNumber>
    </recommendedName>
    <alternativeName>
        <fullName evidence="8">Valyl-tRNA synthetase</fullName>
        <shortName evidence="8">ValRS</shortName>
    </alternativeName>
</protein>
<gene>
    <name evidence="8" type="primary">valS</name>
    <name evidence="12" type="ORF">BW47_08320</name>
</gene>
<dbReference type="PANTHER" id="PTHR11946:SF93">
    <property type="entry name" value="VALINE--TRNA LIGASE, CHLOROPLASTIC_MITOCHONDRIAL 2"/>
    <property type="match status" value="1"/>
</dbReference>
<comment type="domain">
    <text evidence="8">The C-terminal coiled-coil domain is crucial for aminoacylation activity.</text>
</comment>
<dbReference type="InterPro" id="IPR010978">
    <property type="entry name" value="tRNA-bd_arm"/>
</dbReference>
<keyword evidence="3 8" id="KW-0547">Nucleotide-binding</keyword>
<dbReference type="EC" id="6.1.1.9" evidence="8"/>
<reference evidence="12 13" key="1">
    <citation type="submission" date="2014-02" db="EMBL/GenBank/DDBJ databases">
        <title>Diversity of Thermotogales isolates from hydrothermal vents.</title>
        <authorList>
            <person name="Haverkamp T.H.A."/>
            <person name="Lossouarn J."/>
            <person name="Geslin C."/>
            <person name="Nesbo C.L."/>
        </authorList>
    </citation>
    <scope>NUCLEOTIDE SEQUENCE [LARGE SCALE GENOMIC DNA]</scope>
    <source>
        <strain evidence="12 13">431</strain>
    </source>
</reference>
<dbReference type="Proteomes" id="UP000185490">
    <property type="component" value="Chromosome"/>
</dbReference>
<dbReference type="Pfam" id="PF08264">
    <property type="entry name" value="Anticodon_1"/>
    <property type="match status" value="1"/>
</dbReference>
<dbReference type="InterPro" id="IPR002300">
    <property type="entry name" value="aa-tRNA-synth_Ia"/>
</dbReference>
<feature type="domain" description="Valyl-tRNA synthetase tRNA-binding arm" evidence="11">
    <location>
        <begin position="801"/>
        <end position="865"/>
    </location>
</feature>
<sequence length="866" mass="101150">MNKEIGTRYEPNSIEKKWYKFWLEKGYFTPQNDNSRPKYSIVIPPPNITGKIHMGHALNITLQDILTRYKRMNGFKTLWLPGEDHAGIATQTAVEKKIEKEGKKREDLGRKKFLEIVWDWASTYRKTIKQQIMAIGASVDWSRERFTLDEGLSKAVKKVFVSLYKKGLIYKGKYIVNWCPRCKTVLSDEEVEYHEHDGKLYYIKYPFVDGTGEIVIATTRPETMLGDTAVAVSPSDERYKDVVGKEVILPLVGRKIKIIADIHADPKFGTGALKVTPAHDPNDYLIGQRHNLEFINIFNDDMTINENGGKYKGLDRYEAREKIVEDLEKEGFLVKIENLKHSVGHCYRCDTVIEPMLMNQWFVKMEPLAKKAIDAVENEHIKFYPQRWKKVYLNWMYNIRDWCISRQLWWGHRIPIWYCQDCGHINVSEDKVTKCEKCGSTNLRQEEDVLDTWFSSALWPFSTLGWPNETKDLKEFYPTDVLVTGFDIIFFWVARMIMMGYEFMDEKPFSDVYIHQLVRDKFGRKMSKSLGNGIDPIEVIEEYGADPMRFSLSTLAAQGRDIKLDLKHIETSKKFANKIWNATRFVILNLEDFQKQDLDNLNLSDKWILSRLQKTIKNVTHAIENYEFNVAAKEIYNFFWDELCDWYIEISKPRLKTNERSLVQNVLVYVLDNSLKLLHPIMPFITEELWQKLPTSGESITISNWPKVDEEFIDEESERKFSLIMNITKGIRNVKAEINIPQSKKVNITTMVKFTDEEELYIKVLGNVENITFSNIKPEKSASAYVDNNLEVYVELGNMIDIDSEINRLNKKIEKLEKDAEKFRKKLSNKKFLEGAPEDIIEEAREKLETIEGQIEKIKSIINSLQ</sequence>
<comment type="domain">
    <text evidence="8">ValRS has two distinct active sites: one for aminoacylation and one for editing. The misactivated threonine is translocated from the active site to the editing site.</text>
</comment>
<dbReference type="SUPFAM" id="SSF50677">
    <property type="entry name" value="ValRS/IleRS/LeuRS editing domain"/>
    <property type="match status" value="1"/>
</dbReference>
<comment type="catalytic activity">
    <reaction evidence="7 8">
        <text>tRNA(Val) + L-valine + ATP = L-valyl-tRNA(Val) + AMP + diphosphate</text>
        <dbReference type="Rhea" id="RHEA:10704"/>
        <dbReference type="Rhea" id="RHEA-COMP:9672"/>
        <dbReference type="Rhea" id="RHEA-COMP:9708"/>
        <dbReference type="ChEBI" id="CHEBI:30616"/>
        <dbReference type="ChEBI" id="CHEBI:33019"/>
        <dbReference type="ChEBI" id="CHEBI:57762"/>
        <dbReference type="ChEBI" id="CHEBI:78442"/>
        <dbReference type="ChEBI" id="CHEBI:78537"/>
        <dbReference type="ChEBI" id="CHEBI:456215"/>
        <dbReference type="EC" id="6.1.1.9"/>
    </reaction>
</comment>
<feature type="coiled-coil region" evidence="8">
    <location>
        <begin position="799"/>
        <end position="861"/>
    </location>
</feature>
<dbReference type="Gene3D" id="1.10.730.10">
    <property type="entry name" value="Isoleucyl-tRNA Synthetase, Domain 1"/>
    <property type="match status" value="1"/>
</dbReference>
<feature type="binding site" evidence="8">
    <location>
        <position position="528"/>
    </location>
    <ligand>
        <name>ATP</name>
        <dbReference type="ChEBI" id="CHEBI:30616"/>
    </ligand>
</feature>
<dbReference type="NCBIfam" id="NF004349">
    <property type="entry name" value="PRK05729.1"/>
    <property type="match status" value="1"/>
</dbReference>
<evidence type="ECO:0000256" key="4">
    <source>
        <dbReference type="ARBA" id="ARBA00022840"/>
    </source>
</evidence>
<dbReference type="SUPFAM" id="SSF46589">
    <property type="entry name" value="tRNA-binding arm"/>
    <property type="match status" value="1"/>
</dbReference>
<dbReference type="Gene3D" id="3.90.740.10">
    <property type="entry name" value="Valyl/Leucyl/Isoleucyl-tRNA synthetase, editing domain"/>
    <property type="match status" value="1"/>
</dbReference>
<proteinExistence type="inferred from homology"/>
<dbReference type="PANTHER" id="PTHR11946">
    <property type="entry name" value="VALYL-TRNA SYNTHETASES"/>
    <property type="match status" value="1"/>
</dbReference>
<dbReference type="InterPro" id="IPR014729">
    <property type="entry name" value="Rossmann-like_a/b/a_fold"/>
</dbReference>
<dbReference type="InterPro" id="IPR037118">
    <property type="entry name" value="Val-tRNA_synth_C_sf"/>
</dbReference>
<comment type="subunit">
    <text evidence="8">Monomer.</text>
</comment>
<evidence type="ECO:0000256" key="3">
    <source>
        <dbReference type="ARBA" id="ARBA00022741"/>
    </source>
</evidence>
<name>A0ABM6GFY3_9BACT</name>
<dbReference type="Pfam" id="PF00133">
    <property type="entry name" value="tRNA-synt_1"/>
    <property type="match status" value="1"/>
</dbReference>
<dbReference type="CDD" id="cd07962">
    <property type="entry name" value="Anticodon_Ia_Val"/>
    <property type="match status" value="1"/>
</dbReference>
<dbReference type="InterPro" id="IPR009008">
    <property type="entry name" value="Val/Leu/Ile-tRNA-synth_edit"/>
</dbReference>
<dbReference type="PRINTS" id="PR00986">
    <property type="entry name" value="TRNASYNTHVAL"/>
</dbReference>
<evidence type="ECO:0000256" key="7">
    <source>
        <dbReference type="ARBA" id="ARBA00047552"/>
    </source>
</evidence>
<feature type="short sequence motif" description="'KMSKS' region" evidence="8">
    <location>
        <begin position="525"/>
        <end position="529"/>
    </location>
</feature>
<evidence type="ECO:0000259" key="9">
    <source>
        <dbReference type="Pfam" id="PF00133"/>
    </source>
</evidence>
<evidence type="ECO:0000259" key="10">
    <source>
        <dbReference type="Pfam" id="PF08264"/>
    </source>
</evidence>
<evidence type="ECO:0000259" key="11">
    <source>
        <dbReference type="Pfam" id="PF10458"/>
    </source>
</evidence>
<feature type="domain" description="Methionyl/Valyl/Leucyl/Isoleucyl-tRNA synthetase anticodon-binding" evidence="10">
    <location>
        <begin position="605"/>
        <end position="748"/>
    </location>
</feature>
<dbReference type="EMBL" id="CP007389">
    <property type="protein sequence ID" value="APT74472.1"/>
    <property type="molecule type" value="Genomic_DNA"/>
</dbReference>
<evidence type="ECO:0000313" key="12">
    <source>
        <dbReference type="EMBL" id="APT74472.1"/>
    </source>
</evidence>
<evidence type="ECO:0000256" key="2">
    <source>
        <dbReference type="ARBA" id="ARBA00022598"/>
    </source>
</evidence>
<keyword evidence="1 8" id="KW-0963">Cytoplasm</keyword>
<keyword evidence="2 8" id="KW-0436">Ligase</keyword>
<dbReference type="InterPro" id="IPR001412">
    <property type="entry name" value="aa-tRNA-synth_I_CS"/>
</dbReference>
<organism evidence="12 13">
    <name type="scientific">Thermosipho melanesiensis</name>
    <dbReference type="NCBI Taxonomy" id="46541"/>
    <lineage>
        <taxon>Bacteria</taxon>
        <taxon>Thermotogati</taxon>
        <taxon>Thermotogota</taxon>
        <taxon>Thermotogae</taxon>
        <taxon>Thermotogales</taxon>
        <taxon>Fervidobacteriaceae</taxon>
        <taxon>Thermosipho</taxon>
    </lineage>
</organism>
<evidence type="ECO:0000256" key="5">
    <source>
        <dbReference type="ARBA" id="ARBA00022917"/>
    </source>
</evidence>
<dbReference type="InterPro" id="IPR019499">
    <property type="entry name" value="Val-tRNA_synth_tRNA-bd"/>
</dbReference>
<dbReference type="InterPro" id="IPR002303">
    <property type="entry name" value="Valyl-tRNA_ligase"/>
</dbReference>
<comment type="similarity">
    <text evidence="8">Belongs to the class-I aminoacyl-tRNA synthetase family. ValS type 1 subfamily.</text>
</comment>
<keyword evidence="5 8" id="KW-0648">Protein biosynthesis</keyword>
<dbReference type="Gene3D" id="3.40.50.620">
    <property type="entry name" value="HUPs"/>
    <property type="match status" value="2"/>
</dbReference>
<keyword evidence="6 8" id="KW-0030">Aminoacyl-tRNA synthetase</keyword>
<dbReference type="SUPFAM" id="SSF47323">
    <property type="entry name" value="Anticodon-binding domain of a subclass of class I aminoacyl-tRNA synthetases"/>
    <property type="match status" value="1"/>
</dbReference>
<feature type="domain" description="Aminoacyl-tRNA synthetase class Ia" evidence="9">
    <location>
        <begin position="17"/>
        <end position="565"/>
    </location>
</feature>
<feature type="short sequence motif" description="'HIGH' region" evidence="8">
    <location>
        <begin position="46"/>
        <end position="56"/>
    </location>
</feature>
<dbReference type="InterPro" id="IPR013155">
    <property type="entry name" value="M/V/L/I-tRNA-synth_anticd-bd"/>
</dbReference>
<dbReference type="HAMAP" id="MF_02004">
    <property type="entry name" value="Val_tRNA_synth_type1"/>
    <property type="match status" value="1"/>
</dbReference>
<dbReference type="PROSITE" id="PS00178">
    <property type="entry name" value="AA_TRNA_LIGASE_I"/>
    <property type="match status" value="1"/>
</dbReference>
<comment type="subcellular location">
    <subcellularLocation>
        <location evidence="8">Cytoplasm</location>
    </subcellularLocation>
</comment>